<reference evidence="3" key="1">
    <citation type="submission" date="2020-10" db="EMBL/GenBank/DDBJ databases">
        <authorList>
            <person name="Han B."/>
            <person name="Lu T."/>
            <person name="Zhao Q."/>
            <person name="Huang X."/>
            <person name="Zhao Y."/>
        </authorList>
    </citation>
    <scope>NUCLEOTIDE SEQUENCE</scope>
</reference>
<keyword evidence="4" id="KW-1185">Reference proteome</keyword>
<keyword evidence="2" id="KW-0472">Membrane</keyword>
<evidence type="ECO:0000313" key="4">
    <source>
        <dbReference type="Proteomes" id="UP000604825"/>
    </source>
</evidence>
<feature type="transmembrane region" description="Helical" evidence="2">
    <location>
        <begin position="303"/>
        <end position="323"/>
    </location>
</feature>
<evidence type="ECO:0000256" key="2">
    <source>
        <dbReference type="SAM" id="Phobius"/>
    </source>
</evidence>
<keyword evidence="2" id="KW-0812">Transmembrane</keyword>
<feature type="compositionally biased region" description="Low complexity" evidence="1">
    <location>
        <begin position="58"/>
        <end position="122"/>
    </location>
</feature>
<feature type="region of interest" description="Disordered" evidence="1">
    <location>
        <begin position="58"/>
        <end position="165"/>
    </location>
</feature>
<accession>A0A811NAX4</accession>
<protein>
    <submittedName>
        <fullName evidence="3">Uncharacterized protein</fullName>
    </submittedName>
</protein>
<keyword evidence="2" id="KW-1133">Transmembrane helix</keyword>
<dbReference type="EMBL" id="CAJGYO010000003">
    <property type="protein sequence ID" value="CAD6220632.1"/>
    <property type="molecule type" value="Genomic_DNA"/>
</dbReference>
<dbReference type="Proteomes" id="UP000604825">
    <property type="component" value="Unassembled WGS sequence"/>
</dbReference>
<proteinExistence type="predicted"/>
<dbReference type="PANTHER" id="PTHR33922">
    <property type="entry name" value="OS01G0888066 PROTEIN-RELATED"/>
    <property type="match status" value="1"/>
</dbReference>
<name>A0A811NAX4_9POAL</name>
<dbReference type="AlphaFoldDB" id="A0A811NAX4"/>
<comment type="caution">
    <text evidence="3">The sequence shown here is derived from an EMBL/GenBank/DDBJ whole genome shotgun (WGS) entry which is preliminary data.</text>
</comment>
<feature type="transmembrane region" description="Helical" evidence="2">
    <location>
        <begin position="335"/>
        <end position="356"/>
    </location>
</feature>
<feature type="compositionally biased region" description="Low complexity" evidence="1">
    <location>
        <begin position="146"/>
        <end position="165"/>
    </location>
</feature>
<evidence type="ECO:0000313" key="3">
    <source>
        <dbReference type="EMBL" id="CAD6220632.1"/>
    </source>
</evidence>
<feature type="region of interest" description="Disordered" evidence="1">
    <location>
        <begin position="244"/>
        <end position="265"/>
    </location>
</feature>
<organism evidence="3 4">
    <name type="scientific">Miscanthus lutarioriparius</name>
    <dbReference type="NCBI Taxonomy" id="422564"/>
    <lineage>
        <taxon>Eukaryota</taxon>
        <taxon>Viridiplantae</taxon>
        <taxon>Streptophyta</taxon>
        <taxon>Embryophyta</taxon>
        <taxon>Tracheophyta</taxon>
        <taxon>Spermatophyta</taxon>
        <taxon>Magnoliopsida</taxon>
        <taxon>Liliopsida</taxon>
        <taxon>Poales</taxon>
        <taxon>Poaceae</taxon>
        <taxon>PACMAD clade</taxon>
        <taxon>Panicoideae</taxon>
        <taxon>Andropogonodae</taxon>
        <taxon>Andropogoneae</taxon>
        <taxon>Saccharinae</taxon>
        <taxon>Miscanthus</taxon>
    </lineage>
</organism>
<evidence type="ECO:0000256" key="1">
    <source>
        <dbReference type="SAM" id="MobiDB-lite"/>
    </source>
</evidence>
<sequence>MACQEGAEDQPADDFEFCILSSGEVFSGGKLLPLRLSSADAASAALLLLRSDSLDGAATTTATSSSGFSSRSVSRSSSSCVSRSTSSNSASSSDNAGPGGSSSSSKQSASSSADAAVPPRRSLSGSVFYYAHPSPSPRPPQRGRSRTSAPAAAARRSTGSAPPASWGVIRLGVVGAPEVLYVPRPAEYRKPAAPRSGSRSARFESAPADKKLALGLLGAGLVCSCSPDAVAPVGSAEVAAAEARRRRKKAEEKKRAASATATQSGKGTAWSSRILEWLEDLSISKEKSAAPRRRVDRPRSSSSLLHLFSLFFQHFLVLSWLLLYQYHHYHLWQYLPLPFVSTIQQLNWFIIINQAIQWR</sequence>
<dbReference type="OrthoDB" id="686578at2759"/>
<gene>
    <name evidence="3" type="ORF">NCGR_LOCUS14086</name>
</gene>
<dbReference type="PANTHER" id="PTHR33922:SF10">
    <property type="entry name" value="OS03G0439000 PROTEIN"/>
    <property type="match status" value="1"/>
</dbReference>